<evidence type="ECO:0000259" key="1">
    <source>
        <dbReference type="Pfam" id="PF00881"/>
    </source>
</evidence>
<dbReference type="KEGG" id="abas:ACPOL_7151"/>
<dbReference type="SUPFAM" id="SSF55469">
    <property type="entry name" value="FMN-dependent nitroreductase-like"/>
    <property type="match status" value="1"/>
</dbReference>
<dbReference type="Proteomes" id="UP000253606">
    <property type="component" value="Plasmid pACPOL4"/>
</dbReference>
<geneLocation type="plasmid" evidence="4">
    <name>pacpol3</name>
</geneLocation>
<evidence type="ECO:0000313" key="4">
    <source>
        <dbReference type="Proteomes" id="UP000253606"/>
    </source>
</evidence>
<dbReference type="EMBL" id="CP030844">
    <property type="protein sequence ID" value="AXC16343.1"/>
    <property type="molecule type" value="Genomic_DNA"/>
</dbReference>
<keyword evidence="3" id="KW-0614">Plasmid</keyword>
<dbReference type="Pfam" id="PF00881">
    <property type="entry name" value="Nitroreductase"/>
    <property type="match status" value="1"/>
</dbReference>
<protein>
    <submittedName>
        <fullName evidence="3">Nitroreductase family protein</fullName>
    </submittedName>
</protein>
<dbReference type="KEGG" id="abas:ACPOL_7137"/>
<dbReference type="EMBL" id="CP030843">
    <property type="protein sequence ID" value="AXC16329.1"/>
    <property type="molecule type" value="Genomic_DNA"/>
</dbReference>
<geneLocation type="plasmid" evidence="3">
    <name>pACPOL3</name>
</geneLocation>
<gene>
    <name evidence="2" type="ORF">ACPOL_7137</name>
    <name evidence="3" type="ORF">ACPOL_7151</name>
</gene>
<proteinExistence type="predicted"/>
<name>A0A2Z5GAW0_9BACT</name>
<sequence length="72" mass="8060">MNVNGRIADYPIDPVFLERWSPRAFTAEPTAEEMLLTMLEAARRAASSFNAQPGALSTLCAIRRTGTHYWAF</sequence>
<geneLocation type="plasmid" evidence="4">
    <name>pacpol4</name>
</geneLocation>
<accession>A0A2Z5GAW0</accession>
<evidence type="ECO:0000313" key="2">
    <source>
        <dbReference type="EMBL" id="AXC16329.1"/>
    </source>
</evidence>
<reference evidence="3 4" key="1">
    <citation type="journal article" date="2018" name="Front. Microbiol.">
        <title>Hydrolytic Capabilities as a Key to Environmental Success: Chitinolytic and Cellulolytic Acidobacteria From Acidic Sub-arctic Soils and Boreal Peatlands.</title>
        <authorList>
            <person name="Belova S.E."/>
            <person name="Ravin N.V."/>
            <person name="Pankratov T.A."/>
            <person name="Rakitin A.L."/>
            <person name="Ivanova A.A."/>
            <person name="Beletsky A.V."/>
            <person name="Mardanov A.V."/>
            <person name="Sinninghe Damste J.S."/>
            <person name="Dedysh S.N."/>
        </authorList>
    </citation>
    <scope>NUCLEOTIDE SEQUENCE [LARGE SCALE GENOMIC DNA]</scope>
    <source>
        <strain evidence="3 4">SBC82</strain>
        <plasmid evidence="4">pacpol3</plasmid>
        <plasmid evidence="3">pACPOL3</plasmid>
        <plasmid evidence="4">pacpol4</plasmid>
        <plasmid evidence="2">pACPOL4</plasmid>
    </source>
</reference>
<keyword evidence="4" id="KW-1185">Reference proteome</keyword>
<geneLocation type="plasmid" evidence="2">
    <name>pACPOL4</name>
</geneLocation>
<feature type="domain" description="Nitroreductase" evidence="1">
    <location>
        <begin position="18"/>
        <end position="53"/>
    </location>
</feature>
<dbReference type="Proteomes" id="UP000253606">
    <property type="component" value="Plasmid pACPOL3"/>
</dbReference>
<dbReference type="InterPro" id="IPR000415">
    <property type="entry name" value="Nitroreductase-like"/>
</dbReference>
<organism evidence="3 4">
    <name type="scientific">Acidisarcina polymorpha</name>
    <dbReference type="NCBI Taxonomy" id="2211140"/>
    <lineage>
        <taxon>Bacteria</taxon>
        <taxon>Pseudomonadati</taxon>
        <taxon>Acidobacteriota</taxon>
        <taxon>Terriglobia</taxon>
        <taxon>Terriglobales</taxon>
        <taxon>Acidobacteriaceae</taxon>
        <taxon>Acidisarcina</taxon>
    </lineage>
</organism>
<dbReference type="Gene3D" id="3.40.109.10">
    <property type="entry name" value="NADH Oxidase"/>
    <property type="match status" value="1"/>
</dbReference>
<evidence type="ECO:0000313" key="3">
    <source>
        <dbReference type="EMBL" id="AXC16343.1"/>
    </source>
</evidence>
<dbReference type="GO" id="GO:0016491">
    <property type="term" value="F:oxidoreductase activity"/>
    <property type="evidence" value="ECO:0007669"/>
    <property type="project" value="InterPro"/>
</dbReference>
<dbReference type="InterPro" id="IPR029479">
    <property type="entry name" value="Nitroreductase"/>
</dbReference>
<dbReference type="AlphaFoldDB" id="A0A2Z5GAW0"/>